<evidence type="ECO:0000313" key="3">
    <source>
        <dbReference type="Proteomes" id="UP001268864"/>
    </source>
</evidence>
<name>A0ABU2FUR8_9EURY</name>
<keyword evidence="1" id="KW-0812">Transmembrane</keyword>
<evidence type="ECO:0000256" key="1">
    <source>
        <dbReference type="SAM" id="Phobius"/>
    </source>
</evidence>
<protein>
    <submittedName>
        <fullName evidence="2">DUF5518 domain-containing protein</fullName>
    </submittedName>
</protein>
<comment type="caution">
    <text evidence="2">The sequence shown here is derived from an EMBL/GenBank/DDBJ whole genome shotgun (WGS) entry which is preliminary data.</text>
</comment>
<evidence type="ECO:0000313" key="2">
    <source>
        <dbReference type="EMBL" id="MDS0284515.1"/>
    </source>
</evidence>
<keyword evidence="1" id="KW-0472">Membrane</keyword>
<sequence length="143" mass="14945">MPLQLNIPKTWKFALLGGLLAFPFTAFEAWQSPENIMLEMVLVGSALAGYFVKRHGGNSTATGVRAALVGGLPSLWVLGELLLTIPTISNPLWFGVVSVAMVLVLGVVLMGIVAVFGGLAGRFGGWLAERRGHGGSANALSSP</sequence>
<dbReference type="Pfam" id="PF17647">
    <property type="entry name" value="DUF5518"/>
    <property type="match status" value="1"/>
</dbReference>
<reference evidence="2 3" key="1">
    <citation type="submission" date="2022-06" db="EMBL/GenBank/DDBJ databases">
        <title>Halomicroarcula sp. a new haloarchaeum isolate from saline soil.</title>
        <authorList>
            <person name="Strakova D."/>
            <person name="Galisteo C."/>
            <person name="Sanchez-Porro C."/>
            <person name="Ventosa A."/>
        </authorList>
    </citation>
    <scope>NUCLEOTIDE SEQUENCE [LARGE SCALE GENOMIC DNA]</scope>
    <source>
        <strain evidence="2 3">S3CR25-11</strain>
    </source>
</reference>
<organism evidence="2 3">
    <name type="scientific">Haloarcula onubensis</name>
    <dbReference type="NCBI Taxonomy" id="2950539"/>
    <lineage>
        <taxon>Archaea</taxon>
        <taxon>Methanobacteriati</taxon>
        <taxon>Methanobacteriota</taxon>
        <taxon>Stenosarchaea group</taxon>
        <taxon>Halobacteria</taxon>
        <taxon>Halobacteriales</taxon>
        <taxon>Haloarculaceae</taxon>
        <taxon>Haloarcula</taxon>
    </lineage>
</organism>
<dbReference type="RefSeq" id="WP_310902179.1">
    <property type="nucleotide sequence ID" value="NZ_JAMQOS010000008.1"/>
</dbReference>
<feature type="transmembrane region" description="Helical" evidence="1">
    <location>
        <begin position="64"/>
        <end position="86"/>
    </location>
</feature>
<gene>
    <name evidence="2" type="ORF">NDI86_20675</name>
</gene>
<proteinExistence type="predicted"/>
<dbReference type="EMBL" id="JAMQOS010000008">
    <property type="protein sequence ID" value="MDS0284515.1"/>
    <property type="molecule type" value="Genomic_DNA"/>
</dbReference>
<accession>A0ABU2FUR8</accession>
<keyword evidence="3" id="KW-1185">Reference proteome</keyword>
<dbReference type="InterPro" id="IPR040493">
    <property type="entry name" value="DUF5518"/>
</dbReference>
<keyword evidence="1" id="KW-1133">Transmembrane helix</keyword>
<feature type="transmembrane region" description="Helical" evidence="1">
    <location>
        <begin position="36"/>
        <end position="52"/>
    </location>
</feature>
<dbReference type="Proteomes" id="UP001268864">
    <property type="component" value="Unassembled WGS sequence"/>
</dbReference>
<feature type="transmembrane region" description="Helical" evidence="1">
    <location>
        <begin position="92"/>
        <end position="121"/>
    </location>
</feature>